<dbReference type="GeneID" id="93640964"/>
<proteinExistence type="predicted"/>
<organism evidence="1 2">
    <name type="scientific">Priestia megaterium (strain ATCC 14581 / DSM 32 / CCUG 1817 / JCM 2506 / NBRC 15308 / NCIMB 9376 / NCTC 10342 / NRRL B-14308 / VKM B-512 / Ford 19)</name>
    <name type="common">Bacillus megaterium</name>
    <dbReference type="NCBI Taxonomy" id="1348623"/>
    <lineage>
        <taxon>Bacteria</taxon>
        <taxon>Bacillati</taxon>
        <taxon>Bacillota</taxon>
        <taxon>Bacilli</taxon>
        <taxon>Bacillales</taxon>
        <taxon>Bacillaceae</taxon>
        <taxon>Priestia</taxon>
    </lineage>
</organism>
<dbReference type="InterPro" id="IPR025432">
    <property type="entry name" value="YhfH-like"/>
</dbReference>
<dbReference type="EMBL" id="CP009920">
    <property type="protein sequence ID" value="AJI20389.1"/>
    <property type="molecule type" value="Genomic_DNA"/>
</dbReference>
<accession>A0A0B6AKR8</accession>
<dbReference type="RefSeq" id="WP_013055337.1">
    <property type="nucleotide sequence ID" value="NZ_BCVB01000014.1"/>
</dbReference>
<evidence type="ECO:0000313" key="2">
    <source>
        <dbReference type="Proteomes" id="UP000031829"/>
    </source>
</evidence>
<dbReference type="Proteomes" id="UP000031829">
    <property type="component" value="Chromosome"/>
</dbReference>
<gene>
    <name evidence="1" type="ORF">BG04_2898</name>
</gene>
<dbReference type="AlphaFoldDB" id="A0A0B6AKR8"/>
<evidence type="ECO:0000313" key="1">
    <source>
        <dbReference type="EMBL" id="AJI20389.1"/>
    </source>
</evidence>
<protein>
    <submittedName>
        <fullName evidence="1">YhfH-like family protein</fullName>
    </submittedName>
</protein>
<dbReference type="HOGENOM" id="CLU_213663_0_0_9"/>
<name>A0A0B6AKR8_PRIM2</name>
<sequence length="43" mass="5152">MLEKMTEFFKRLPNKKCVECGNDIEEQHECYGNKCDHCLDIMK</sequence>
<dbReference type="Pfam" id="PF14149">
    <property type="entry name" value="YhfH"/>
    <property type="match status" value="1"/>
</dbReference>
<dbReference type="KEGG" id="bmeg:BG04_2898"/>
<reference evidence="1 2" key="1">
    <citation type="journal article" date="2015" name="Genome Announc.">
        <title>Complete genome sequences for 35 biothreat assay-relevant bacillus species.</title>
        <authorList>
            <person name="Johnson S.L."/>
            <person name="Daligault H.E."/>
            <person name="Davenport K.W."/>
            <person name="Jaissle J."/>
            <person name="Frey K.G."/>
            <person name="Ladner J.T."/>
            <person name="Broomall S.M."/>
            <person name="Bishop-Lilly K.A."/>
            <person name="Bruce D.C."/>
            <person name="Gibbons H.S."/>
            <person name="Coyne S.R."/>
            <person name="Lo C.C."/>
            <person name="Meincke L."/>
            <person name="Munk A.C."/>
            <person name="Koroleva G.I."/>
            <person name="Rosenzweig C.N."/>
            <person name="Palacios G.F."/>
            <person name="Redden C.L."/>
            <person name="Minogue T.D."/>
            <person name="Chain P.S."/>
        </authorList>
    </citation>
    <scope>NUCLEOTIDE SEQUENCE [LARGE SCALE GENOMIC DNA]</scope>
    <source>
        <strain evidence="2">ATCC 14581 / DSM 32 / JCM 2506 / NBRC 15308 / NCIMB 9376 / NCTC 10342 / NRRL B-14308 / VKM B-512</strain>
    </source>
</reference>